<dbReference type="EMBL" id="JALLPJ020001014">
    <property type="protein sequence ID" value="KAL3777973.1"/>
    <property type="molecule type" value="Genomic_DNA"/>
</dbReference>
<evidence type="ECO:0000256" key="3">
    <source>
        <dbReference type="ARBA" id="ARBA00022692"/>
    </source>
</evidence>
<comment type="similarity">
    <text evidence="2">Belongs to the PA-phosphatase related phosphoesterase family.</text>
</comment>
<gene>
    <name evidence="9" type="ORF">ACHAWO_013742</name>
</gene>
<dbReference type="SMART" id="SM00014">
    <property type="entry name" value="acidPPc"/>
    <property type="match status" value="1"/>
</dbReference>
<evidence type="ECO:0000256" key="4">
    <source>
        <dbReference type="ARBA" id="ARBA00022989"/>
    </source>
</evidence>
<dbReference type="SUPFAM" id="SSF48317">
    <property type="entry name" value="Acid phosphatase/Vanadium-dependent haloperoxidase"/>
    <property type="match status" value="1"/>
</dbReference>
<dbReference type="InterPro" id="IPR043216">
    <property type="entry name" value="PAP-like"/>
</dbReference>
<organism evidence="9 10">
    <name type="scientific">Cyclotella atomus</name>
    <dbReference type="NCBI Taxonomy" id="382360"/>
    <lineage>
        <taxon>Eukaryota</taxon>
        <taxon>Sar</taxon>
        <taxon>Stramenopiles</taxon>
        <taxon>Ochrophyta</taxon>
        <taxon>Bacillariophyta</taxon>
        <taxon>Coscinodiscophyceae</taxon>
        <taxon>Thalassiosirophycidae</taxon>
        <taxon>Stephanodiscales</taxon>
        <taxon>Stephanodiscaceae</taxon>
        <taxon>Cyclotella</taxon>
    </lineage>
</organism>
<dbReference type="InterPro" id="IPR036938">
    <property type="entry name" value="PAP2/HPO_sf"/>
</dbReference>
<dbReference type="InterPro" id="IPR000326">
    <property type="entry name" value="PAP2/HPO"/>
</dbReference>
<feature type="transmembrane region" description="Helical" evidence="7">
    <location>
        <begin position="202"/>
        <end position="227"/>
    </location>
</feature>
<proteinExistence type="inferred from homology"/>
<feature type="transmembrane region" description="Helical" evidence="7">
    <location>
        <begin position="329"/>
        <end position="348"/>
    </location>
</feature>
<keyword evidence="3 7" id="KW-0812">Transmembrane</keyword>
<sequence>MNATIQRRTSSFSNPREMCYGSRSDSSNTDTEIMNSIAIDVGENTANNSMLSPNYDNAKSIHRESSFASLVSEKAQQTLIQARTPAEIAASFYQDMSWNLLRGLGVSILTFLVGVHGPKAWVLPLMGGLTWRPIPYQVTAAGDVLLDLQLANELIPKTEVTFPSHRLWFLSLWAPIIIVSIIGGIFPLVASTFPNNNPLHNIHGGICTILTAIGISEFVTQVFKFIVGRLRPNFYAMCGFDKATLACTNGEEMEMEARMSFPSGHSSLSYCGMMALVLFFIGRAGLGRVGKQYSLVRYKFSVLLSFVPLLFSFWCATSRLVDNWHHPSDIIAGSILGVVSACIAYHIWYPHVLAVHAGIPLSVVQLSREETSVTGPNFMLLDKQISLPCLNRQIGMASGRLRSGSLSREPFQ</sequence>
<evidence type="ECO:0000256" key="5">
    <source>
        <dbReference type="ARBA" id="ARBA00023136"/>
    </source>
</evidence>
<dbReference type="PANTHER" id="PTHR10165:SF35">
    <property type="entry name" value="RE23632P"/>
    <property type="match status" value="1"/>
</dbReference>
<feature type="transmembrane region" description="Helical" evidence="7">
    <location>
        <begin position="268"/>
        <end position="286"/>
    </location>
</feature>
<dbReference type="Pfam" id="PF01569">
    <property type="entry name" value="PAP2"/>
    <property type="match status" value="1"/>
</dbReference>
<evidence type="ECO:0000256" key="2">
    <source>
        <dbReference type="ARBA" id="ARBA00008816"/>
    </source>
</evidence>
<name>A0ABD3NPX2_9STRA</name>
<comment type="subcellular location">
    <subcellularLocation>
        <location evidence="1">Membrane</location>
        <topology evidence="1">Multi-pass membrane protein</topology>
    </subcellularLocation>
</comment>
<keyword evidence="5 7" id="KW-0472">Membrane</keyword>
<feature type="compositionally biased region" description="Polar residues" evidence="6">
    <location>
        <begin position="1"/>
        <end position="14"/>
    </location>
</feature>
<evidence type="ECO:0000259" key="8">
    <source>
        <dbReference type="SMART" id="SM00014"/>
    </source>
</evidence>
<reference evidence="9 10" key="1">
    <citation type="submission" date="2024-10" db="EMBL/GenBank/DDBJ databases">
        <title>Updated reference genomes for cyclostephanoid diatoms.</title>
        <authorList>
            <person name="Roberts W.R."/>
            <person name="Alverson A.J."/>
        </authorList>
    </citation>
    <scope>NUCLEOTIDE SEQUENCE [LARGE SCALE GENOMIC DNA]</scope>
    <source>
        <strain evidence="9 10">AJA010-31</strain>
    </source>
</reference>
<feature type="transmembrane region" description="Helical" evidence="7">
    <location>
        <begin position="298"/>
        <end position="317"/>
    </location>
</feature>
<keyword evidence="4 7" id="KW-1133">Transmembrane helix</keyword>
<evidence type="ECO:0000256" key="1">
    <source>
        <dbReference type="ARBA" id="ARBA00004141"/>
    </source>
</evidence>
<dbReference type="Gene3D" id="1.20.144.10">
    <property type="entry name" value="Phosphatidic acid phosphatase type 2/haloperoxidase"/>
    <property type="match status" value="1"/>
</dbReference>
<dbReference type="AlphaFoldDB" id="A0ABD3NPX2"/>
<feature type="transmembrane region" description="Helical" evidence="7">
    <location>
        <begin position="167"/>
        <end position="190"/>
    </location>
</feature>
<dbReference type="PANTHER" id="PTHR10165">
    <property type="entry name" value="LIPID PHOSPHATE PHOSPHATASE"/>
    <property type="match status" value="1"/>
</dbReference>
<evidence type="ECO:0000313" key="9">
    <source>
        <dbReference type="EMBL" id="KAL3777973.1"/>
    </source>
</evidence>
<dbReference type="GO" id="GO:0016020">
    <property type="term" value="C:membrane"/>
    <property type="evidence" value="ECO:0007669"/>
    <property type="project" value="UniProtKB-SubCell"/>
</dbReference>
<evidence type="ECO:0000256" key="6">
    <source>
        <dbReference type="SAM" id="MobiDB-lite"/>
    </source>
</evidence>
<dbReference type="Proteomes" id="UP001530400">
    <property type="component" value="Unassembled WGS sequence"/>
</dbReference>
<keyword evidence="10" id="KW-1185">Reference proteome</keyword>
<feature type="region of interest" description="Disordered" evidence="6">
    <location>
        <begin position="1"/>
        <end position="28"/>
    </location>
</feature>
<evidence type="ECO:0000256" key="7">
    <source>
        <dbReference type="SAM" id="Phobius"/>
    </source>
</evidence>
<accession>A0ABD3NPX2</accession>
<evidence type="ECO:0000313" key="10">
    <source>
        <dbReference type="Proteomes" id="UP001530400"/>
    </source>
</evidence>
<comment type="caution">
    <text evidence="9">The sequence shown here is derived from an EMBL/GenBank/DDBJ whole genome shotgun (WGS) entry which is preliminary data.</text>
</comment>
<feature type="domain" description="Phosphatidic acid phosphatase type 2/haloperoxidase" evidence="8">
    <location>
        <begin position="204"/>
        <end position="345"/>
    </location>
</feature>
<protein>
    <recommendedName>
        <fullName evidence="8">Phosphatidic acid phosphatase type 2/haloperoxidase domain-containing protein</fullName>
    </recommendedName>
</protein>